<evidence type="ECO:0000313" key="1">
    <source>
        <dbReference type="Ensembl" id="ENSP00000485305.1"/>
    </source>
</evidence>
<dbReference type="GeneTree" id="ENSGT00390000014621"/>
<dbReference type="PANTHER" id="PTHR16043">
    <property type="entry name" value="DALRD3 PROTEIN"/>
    <property type="match status" value="1"/>
</dbReference>
<dbReference type="VEuPathDB" id="HostDB:ENSG00000178149"/>
<reference evidence="1 2" key="3">
    <citation type="journal article" date="2006" name="Nature">
        <title>The DNA sequence, annotation and analysis of human chromosome 3.</title>
        <authorList>
            <person name="Muzny D.M."/>
            <person name="Scherer S.E."/>
            <person name="Kaul R."/>
            <person name="Wang J."/>
            <person name="Yu J."/>
            <person name="Sudbrak R."/>
            <person name="Buhay C.J."/>
            <person name="Chen R."/>
            <person name="Cree A."/>
            <person name="Ding Y."/>
            <person name="Dugan-Rocha S."/>
            <person name="Gill R."/>
            <person name="Gunaratne P."/>
            <person name="Harris R.A."/>
            <person name="Hawes A.C."/>
            <person name="Hernandez J."/>
            <person name="Hodgson A.V."/>
            <person name="Hume J."/>
            <person name="Jackson A."/>
            <person name="Khan Z.M."/>
            <person name="Kovar-Smith C."/>
            <person name="Lewis L.R."/>
            <person name="Lozado R.J."/>
            <person name="Metzker M.L."/>
            <person name="Milosavljevic A."/>
            <person name="Miner G.R."/>
            <person name="Morgan M.B."/>
            <person name="Nazareth L.V."/>
            <person name="Scott G."/>
            <person name="Sodergren E."/>
            <person name="Song X.Z."/>
            <person name="Steffen D."/>
            <person name="Wei S."/>
            <person name="Wheeler D.A."/>
            <person name="Wright M.W."/>
            <person name="Worley K.C."/>
            <person name="Yuan Y."/>
            <person name="Zhang Z."/>
            <person name="Adams C.Q."/>
            <person name="Ansari-Lari M.A."/>
            <person name="Ayele M."/>
            <person name="Brown M.J."/>
            <person name="Chen G."/>
            <person name="Chen Z."/>
            <person name="Clendenning J."/>
            <person name="Clerc-Blankenburg K.P."/>
            <person name="Chen R."/>
            <person name="Chen Z."/>
            <person name="Davis C."/>
            <person name="Delgado O."/>
            <person name="Dinh H.H."/>
            <person name="Dong W."/>
            <person name="Draper H."/>
            <person name="Ernst S."/>
            <person name="Fu G."/>
            <person name="Gonzalez-Garay M.L."/>
            <person name="Garcia D.K."/>
            <person name="Gillett W."/>
            <person name="Gu J."/>
            <person name="Hao B."/>
            <person name="Haugen E."/>
            <person name="Havlak P."/>
            <person name="He X."/>
            <person name="Hennig S."/>
            <person name="Hu S."/>
            <person name="Huang W."/>
            <person name="Jackson L.R."/>
            <person name="Jacob L.S."/>
            <person name="Kelly S.H."/>
            <person name="Kube M."/>
            <person name="Levy R."/>
            <person name="Li Z."/>
            <person name="Liu B."/>
            <person name="Liu J."/>
            <person name="Liu W."/>
            <person name="Lu J."/>
            <person name="Maheshwari M."/>
            <person name="Nguyen B.V."/>
            <person name="Okwuonu G.O."/>
            <person name="Palmeiri A."/>
            <person name="Pasternak S."/>
            <person name="Perez L.M."/>
            <person name="Phelps K.A."/>
            <person name="Plopper F.J."/>
            <person name="Qiang B."/>
            <person name="Raymond C."/>
            <person name="Rodriguez R."/>
            <person name="Saenphimmachak C."/>
            <person name="Santibanez J."/>
            <person name="Shen H."/>
            <person name="Shen Y."/>
            <person name="Subramanian S."/>
            <person name="Tabor P.E."/>
            <person name="Verduzco D."/>
            <person name="Waldron L."/>
            <person name="Wang J."/>
            <person name="Wang J."/>
            <person name="Wang Q."/>
            <person name="Williams G.A."/>
            <person name="Wong G.K."/>
            <person name="Yao Z."/>
            <person name="Zhang J."/>
            <person name="Zhang X."/>
            <person name="Zhao G."/>
            <person name="Zhou J."/>
            <person name="Zhou Y."/>
            <person name="Nelson D."/>
            <person name="Lehrach H."/>
            <person name="Reinhardt R."/>
            <person name="Naylor S.L."/>
            <person name="Yang H."/>
            <person name="Olson M."/>
            <person name="Weinstock G."/>
            <person name="Gibbs R.A."/>
        </authorList>
    </citation>
    <scope>NUCLEOTIDE SEQUENCE [LARGE SCALE GENOMIC DNA]</scope>
</reference>
<dbReference type="Ensembl" id="ENST00000496568.1">
    <property type="protein sequence ID" value="ENSP00000485305.1"/>
    <property type="gene ID" value="ENSG00000178149.18"/>
</dbReference>
<reference evidence="1" key="4">
    <citation type="submission" date="2025-08" db="UniProtKB">
        <authorList>
            <consortium name="Ensembl"/>
        </authorList>
    </citation>
    <scope>IDENTIFICATION</scope>
</reference>
<keyword evidence="2" id="KW-1185">Reference proteome</keyword>
<dbReference type="HOGENOM" id="CLU_2728834_0_0_1"/>
<sequence>MLTFLQQLRVDWPAASERASSHTLRSHALEELTSANDGRTLSPGILGRLCLKELVEEQGRTAGYDPNLDNCL</sequence>
<dbReference type="EMBL" id="AC137630">
    <property type="status" value="NOT_ANNOTATED_CDS"/>
    <property type="molecule type" value="Genomic_DNA"/>
</dbReference>
<evidence type="ECO:0007829" key="4">
    <source>
        <dbReference type="ProteomicsDB" id="A0A096LNZ3"/>
    </source>
</evidence>
<dbReference type="ChiTaRS" id="DALRD3">
    <property type="organism name" value="human"/>
</dbReference>
<reference evidence="1" key="5">
    <citation type="submission" date="2025-09" db="UniProtKB">
        <authorList>
            <consortium name="Ensembl"/>
        </authorList>
    </citation>
    <scope>IDENTIFICATION</scope>
</reference>
<reference evidence="1 2" key="1">
    <citation type="journal article" date="2001" name="Nature">
        <title>Initial sequencing and analysis of the human genome.</title>
        <authorList>
            <consortium name="International Human Genome Sequencing Consortium"/>
            <person name="Lander E.S."/>
            <person name="Linton L.M."/>
            <person name="Birren B."/>
            <person name="Nusbaum C."/>
            <person name="Zody M.C."/>
            <person name="Baldwin J."/>
            <person name="Devon K."/>
            <person name="Dewar K."/>
            <person name="Doyle M."/>
            <person name="FitzHugh W."/>
            <person name="Funke R."/>
            <person name="Gage D."/>
            <person name="Harris K."/>
            <person name="Heaford A."/>
            <person name="Howland J."/>
            <person name="Kann L."/>
            <person name="Lehoczky J."/>
            <person name="LeVine R."/>
            <person name="McEwan P."/>
            <person name="McKernan K."/>
            <person name="Meldrim J."/>
            <person name="Mesirov J.P."/>
            <person name="Miranda C."/>
            <person name="Morris W."/>
            <person name="Naylor J."/>
            <person name="Raymond C."/>
            <person name="Rosetti M."/>
            <person name="Santos R."/>
            <person name="Sheridan A."/>
            <person name="Sougnez C."/>
            <person name="Stange-Thomann N."/>
            <person name="Stojanovic N."/>
            <person name="Subramanian A."/>
            <person name="Wyman D."/>
            <person name="Rogers J."/>
            <person name="Sulston J."/>
            <person name="Ainscough R."/>
            <person name="Beck S."/>
            <person name="Bentley D."/>
            <person name="Burton J."/>
            <person name="Clee C."/>
            <person name="Carter N."/>
            <person name="Coulson A."/>
            <person name="Deadman R."/>
            <person name="Deloukas P."/>
            <person name="Dunham A."/>
            <person name="Dunham I."/>
            <person name="Durbin R."/>
            <person name="French L."/>
            <person name="Grafham D."/>
            <person name="Gregory S."/>
            <person name="Hubbard T."/>
            <person name="Humphray S."/>
            <person name="Hunt A."/>
            <person name="Jones M."/>
            <person name="Lloyd C."/>
            <person name="McMurray A."/>
            <person name="Matthews L."/>
            <person name="Mercer S."/>
            <person name="Milne S."/>
            <person name="Mullikin J.C."/>
            <person name="Mungall A."/>
            <person name="Plumb R."/>
            <person name="Ross M."/>
            <person name="Shownkeen R."/>
            <person name="Sims S."/>
            <person name="Waterston R.H."/>
            <person name="Wilson R.K."/>
            <person name="Hillier L.W."/>
            <person name="McPherson J.D."/>
            <person name="Marra M.A."/>
            <person name="Mardis E.R."/>
            <person name="Fulton L.A."/>
            <person name="Chinwalla A.T."/>
            <person name="Pepin K.H."/>
            <person name="Gish W.R."/>
            <person name="Chissoe S.L."/>
            <person name="Wendl M.C."/>
            <person name="Delehaunty K.D."/>
            <person name="Miner T.L."/>
            <person name="Delehaunty A."/>
            <person name="Kramer J.B."/>
            <person name="Cook L.L."/>
            <person name="Fulton R.S."/>
            <person name="Johnson D.L."/>
            <person name="Minx P.J."/>
            <person name="Clifton S.W."/>
            <person name="Hawkins T."/>
            <person name="Branscomb E."/>
            <person name="Predki P."/>
            <person name="Richardson P."/>
            <person name="Wenning S."/>
            <person name="Slezak T."/>
            <person name="Doggett N."/>
            <person name="Cheng J.F."/>
            <person name="Olsen A."/>
            <person name="Lucas S."/>
            <person name="Elkin C."/>
            <person name="Uberbacher E."/>
            <person name="Frazier M."/>
            <person name="Gibbs R.A."/>
            <person name="Muzny D.M."/>
            <person name="Scherer S.E."/>
            <person name="Bouck J.B."/>
            <person name="Sodergren E.J."/>
            <person name="Worley K.C."/>
            <person name="Rives C.M."/>
            <person name="Gorrell J.H."/>
            <person name="Metzker M.L."/>
            <person name="Naylor S.L."/>
            <person name="Kucherlapati R.S."/>
            <person name="Nelson D.L."/>
            <person name="Weinstock G.M."/>
            <person name="Sakaki Y."/>
            <person name="Fujiyama A."/>
            <person name="Hattori M."/>
            <person name="Yada T."/>
            <person name="Toyoda A."/>
            <person name="Itoh T."/>
            <person name="Kawagoe C."/>
            <person name="Watanabe H."/>
            <person name="Totoki Y."/>
            <person name="Taylor T."/>
            <person name="Weissenbach J."/>
            <person name="Heilig R."/>
            <person name="Saurin W."/>
            <person name="Artiguenave F."/>
            <person name="Brottier P."/>
            <person name="Bruls T."/>
            <person name="Pelletier E."/>
            <person name="Robert C."/>
            <person name="Wincker P."/>
            <person name="Smith D.R."/>
            <person name="Doucette-Stamm L."/>
            <person name="Rubenfield M."/>
            <person name="Weinstock K."/>
            <person name="Lee H.M."/>
            <person name="Dubois J."/>
            <person name="Rosenthal A."/>
            <person name="Platzer M."/>
            <person name="Nyakatura G."/>
            <person name="Taudien S."/>
            <person name="Rump A."/>
            <person name="Yang H."/>
            <person name="Yu J."/>
            <person name="Wang J."/>
            <person name="Huang G."/>
            <person name="Gu J."/>
            <person name="Hood L."/>
            <person name="Rowen L."/>
            <person name="Madan A."/>
            <person name="Qin S."/>
            <person name="Davis R.W."/>
            <person name="Federspiel N.A."/>
            <person name="Abola A.P."/>
            <person name="Proctor M.J."/>
            <person name="Myers R.M."/>
            <person name="Schmutz J."/>
            <person name="Dickson M."/>
            <person name="Grimwood J."/>
            <person name="Cox D.R."/>
            <person name="Olson M.V."/>
            <person name="Kaul R."/>
            <person name="Raymond C."/>
            <person name="Shimizu N."/>
            <person name="Kawasaki K."/>
            <person name="Minoshima S."/>
            <person name="Evans G.A."/>
            <person name="Athanasiou M."/>
            <person name="Schultz R."/>
            <person name="Roe B.A."/>
            <person name="Chen F."/>
            <person name="Pan H."/>
            <person name="Ramser J."/>
            <person name="Lehrach H."/>
            <person name="Reinhardt R."/>
            <person name="McCombie W.R."/>
            <person name="de la Bastide M."/>
            <person name="Dedhia N."/>
            <person name="Blocker H."/>
            <person name="Hornischer K."/>
            <person name="Nordsiek G."/>
            <person name="Agarwala R."/>
            <person name="Aravind L."/>
            <person name="Bailey J.A."/>
            <person name="Bateman A."/>
            <person name="Batzoglou S."/>
            <person name="Birney E."/>
            <person name="Bork P."/>
            <person name="Brown D.G."/>
            <person name="Burge C.B."/>
            <person name="Cerutti L."/>
            <person name="Chen H.C."/>
            <person name="Church D."/>
            <person name="Clamp M."/>
            <person name="Copley R.R."/>
            <person name="Doerks T."/>
            <person name="Eddy S.R."/>
            <person name="Eichler E.E."/>
            <person name="Furey T.S."/>
            <person name="Galagan J."/>
            <person name="Gilbert J.G."/>
            <person name="Harmon C."/>
            <person name="Hayashizaki Y."/>
            <person name="Haussler D."/>
            <person name="Hermjakob H."/>
            <person name="Hokamp K."/>
            <person name="Jang W."/>
            <person name="Johnson L.S."/>
            <person name="Jones T.A."/>
            <person name="Kasif S."/>
            <person name="Kaspryzk A."/>
            <person name="Kennedy S."/>
            <person name="Kent W.J."/>
            <person name="Kitts P."/>
            <person name="Koonin E.V."/>
            <person name="Korf I."/>
            <person name="Kulp D."/>
            <person name="Lancet D."/>
            <person name="Lowe T.M."/>
            <person name="McLysaght A."/>
            <person name="Mikkelsen T."/>
            <person name="Moran J.V."/>
            <person name="Mulder N."/>
            <person name="Pollara V.J."/>
            <person name="Ponting C.P."/>
            <person name="Schuler G."/>
            <person name="Schultz J."/>
            <person name="Slater G."/>
            <person name="Smit A.F."/>
            <person name="Stupka E."/>
            <person name="Szustakowski J."/>
            <person name="Thierry-Mieg D."/>
            <person name="Thierry-Mieg J."/>
            <person name="Wagner L."/>
            <person name="Wallis J."/>
            <person name="Wheeler R."/>
            <person name="Williams A."/>
            <person name="Wolf Y.I."/>
            <person name="Wolfe K.H."/>
            <person name="Yang S.P."/>
            <person name="Yeh R.F."/>
            <person name="Collins F."/>
            <person name="Guyer M.S."/>
            <person name="Peterson J."/>
            <person name="Felsenfeld A."/>
            <person name="Wetterstrand K.A."/>
            <person name="Patrinos A."/>
            <person name="Morgan M.J."/>
            <person name="de Jong P."/>
            <person name="Catanese J.J."/>
            <person name="Osoegawa K."/>
            <person name="Shizuya H."/>
            <person name="Choi S."/>
            <person name="Chen Y.J."/>
        </authorList>
    </citation>
    <scope>NUCLEOTIDE SEQUENCE [LARGE SCALE GENOMIC DNA]</scope>
</reference>
<gene>
    <name evidence="1" type="primary">DALRD3</name>
</gene>
<dbReference type="Antibodypedia" id="30345">
    <property type="antibodies" value="100 antibodies from 21 providers"/>
</dbReference>
<protein>
    <submittedName>
        <fullName evidence="1">DALR anticodon binding domain containing 3</fullName>
    </submittedName>
</protein>
<reference evidence="1 2" key="2">
    <citation type="journal article" date="2004" name="Nature">
        <title>Finishing the euchromatic sequence of the human genome.</title>
        <authorList>
            <consortium name="International Human Genome Sequencing Consortium"/>
        </authorList>
    </citation>
    <scope>NUCLEOTIDE SEQUENCE [LARGE SCALE GENOMIC DNA]</scope>
</reference>
<dbReference type="OpenTargets" id="ENSG00000178149"/>
<dbReference type="UCSC" id="uc062joy.1">
    <property type="organism name" value="human"/>
</dbReference>
<dbReference type="AlphaFoldDB" id="A0A096LNZ3"/>
<evidence type="ECO:0000313" key="2">
    <source>
        <dbReference type="Proteomes" id="UP000005640"/>
    </source>
</evidence>
<proteinExistence type="evidence at protein level"/>
<evidence type="ECO:0007829" key="3">
    <source>
        <dbReference type="PeptideAtlas" id="A0A096LNZ3"/>
    </source>
</evidence>
<dbReference type="Bgee" id="ENSG00000178149">
    <property type="expression patterns" value="Expressed in left testis and 179 other cell types or tissues"/>
</dbReference>
<name>A0A096LNZ3_HUMAN</name>
<dbReference type="ExpressionAtlas" id="A0A096LNZ3">
    <property type="expression patterns" value="baseline and differential"/>
</dbReference>
<organism evidence="1 2">
    <name type="scientific">Homo sapiens</name>
    <name type="common">Human</name>
    <dbReference type="NCBI Taxonomy" id="9606"/>
    <lineage>
        <taxon>Eukaryota</taxon>
        <taxon>Metazoa</taxon>
        <taxon>Chordata</taxon>
        <taxon>Craniata</taxon>
        <taxon>Vertebrata</taxon>
        <taxon>Euteleostomi</taxon>
        <taxon>Mammalia</taxon>
        <taxon>Eutheria</taxon>
        <taxon>Euarchontoglires</taxon>
        <taxon>Primates</taxon>
        <taxon>Haplorrhini</taxon>
        <taxon>Catarrhini</taxon>
        <taxon>Hominidae</taxon>
        <taxon>Homo</taxon>
    </lineage>
</organism>
<dbReference type="Proteomes" id="UP000005640">
    <property type="component" value="Chromosome 3"/>
</dbReference>
<keyword evidence="3 4" id="KW-1267">Proteomics identification</keyword>
<dbReference type="PANTHER" id="PTHR16043:SF1">
    <property type="entry name" value="DALR ANTICODON-BINDING DOMAIN-CONTAINING PROTEIN 3"/>
    <property type="match status" value="1"/>
</dbReference>
<feature type="non-terminal residue" evidence="1">
    <location>
        <position position="72"/>
    </location>
</feature>
<dbReference type="InterPro" id="IPR037380">
    <property type="entry name" value="DALRD3"/>
</dbReference>
<dbReference type="MassIVE" id="A0A096LNZ3"/>
<dbReference type="OrthoDB" id="9990834at2759"/>
<dbReference type="HGNC" id="HGNC:25536">
    <property type="gene designation" value="DALRD3"/>
</dbReference>
<dbReference type="Ensembl" id="ENST00000496568.1">
    <property type="protein sequence ID" value="ENSP00000485305.1"/>
    <property type="gene ID" value="ENSG00000178149.17"/>
</dbReference>
<dbReference type="OMA" id="IFVMYNC"/>
<accession>A0A096LNZ3</accession>